<dbReference type="GO" id="GO:0003677">
    <property type="term" value="F:DNA binding"/>
    <property type="evidence" value="ECO:0007669"/>
    <property type="project" value="UniProtKB-KW"/>
</dbReference>
<evidence type="ECO:0000256" key="2">
    <source>
        <dbReference type="ARBA" id="ARBA00023015"/>
    </source>
</evidence>
<dbReference type="PROSITE" id="PS50937">
    <property type="entry name" value="HTH_MERR_2"/>
    <property type="match status" value="1"/>
</dbReference>
<gene>
    <name evidence="6" type="ORF">C8263_06960</name>
</gene>
<evidence type="ECO:0000256" key="3">
    <source>
        <dbReference type="ARBA" id="ARBA00023125"/>
    </source>
</evidence>
<keyword evidence="7" id="KW-1185">Reference proteome</keyword>
<reference evidence="6 7" key="1">
    <citation type="submission" date="2018-03" db="EMBL/GenBank/DDBJ databases">
        <title>Draft genome of Deinococcus sp. OD32.</title>
        <authorList>
            <person name="Wang X.-P."/>
            <person name="Du Z.-J."/>
        </authorList>
    </citation>
    <scope>NUCLEOTIDE SEQUENCE [LARGE SCALE GENOMIC DNA]</scope>
    <source>
        <strain evidence="6 7">OD32</strain>
    </source>
</reference>
<dbReference type="PRINTS" id="PR00040">
    <property type="entry name" value="HTHMERR"/>
</dbReference>
<dbReference type="PANTHER" id="PTHR30204">
    <property type="entry name" value="REDOX-CYCLING DRUG-SENSING TRANSCRIPTIONAL ACTIVATOR SOXR"/>
    <property type="match status" value="1"/>
</dbReference>
<keyword evidence="2" id="KW-0805">Transcription regulation</keyword>
<sequence>MQRLRIGQVARAAGVSVRAVRHYDQLGLLTAERADNQYRLFAPADIERVRLIQLFLSVGFTLDEIRRGAPCFAGAVPTLGPPREDMAAFYTRKLAALDAQLLALQRVRDQLAQQASAFEAHTPAPTPHP</sequence>
<dbReference type="EMBL" id="PYSV01000005">
    <property type="protein sequence ID" value="PTA68530.1"/>
    <property type="molecule type" value="Genomic_DNA"/>
</dbReference>
<dbReference type="AlphaFoldDB" id="A0A2T3W9E5"/>
<organism evidence="6 7">
    <name type="scientific">Deinococcus arcticus</name>
    <dbReference type="NCBI Taxonomy" id="2136176"/>
    <lineage>
        <taxon>Bacteria</taxon>
        <taxon>Thermotogati</taxon>
        <taxon>Deinococcota</taxon>
        <taxon>Deinococci</taxon>
        <taxon>Deinococcales</taxon>
        <taxon>Deinococcaceae</taxon>
        <taxon>Deinococcus</taxon>
    </lineage>
</organism>
<dbReference type="Gene3D" id="1.10.1660.10">
    <property type="match status" value="1"/>
</dbReference>
<dbReference type="Proteomes" id="UP000240317">
    <property type="component" value="Unassembled WGS sequence"/>
</dbReference>
<evidence type="ECO:0000256" key="4">
    <source>
        <dbReference type="ARBA" id="ARBA00023163"/>
    </source>
</evidence>
<name>A0A2T3W9E5_9DEIO</name>
<accession>A0A2T3W9E5</accession>
<dbReference type="PANTHER" id="PTHR30204:SF69">
    <property type="entry name" value="MERR-FAMILY TRANSCRIPTIONAL REGULATOR"/>
    <property type="match status" value="1"/>
</dbReference>
<evidence type="ECO:0000259" key="5">
    <source>
        <dbReference type="PROSITE" id="PS50937"/>
    </source>
</evidence>
<evidence type="ECO:0000313" key="7">
    <source>
        <dbReference type="Proteomes" id="UP000240317"/>
    </source>
</evidence>
<evidence type="ECO:0000313" key="6">
    <source>
        <dbReference type="EMBL" id="PTA68530.1"/>
    </source>
</evidence>
<keyword evidence="1" id="KW-0678">Repressor</keyword>
<dbReference type="RefSeq" id="WP_107137404.1">
    <property type="nucleotide sequence ID" value="NZ_PYSV01000005.1"/>
</dbReference>
<dbReference type="PROSITE" id="PS00552">
    <property type="entry name" value="HTH_MERR_1"/>
    <property type="match status" value="1"/>
</dbReference>
<dbReference type="SUPFAM" id="SSF46955">
    <property type="entry name" value="Putative DNA-binding domain"/>
    <property type="match status" value="1"/>
</dbReference>
<keyword evidence="3" id="KW-0238">DNA-binding</keyword>
<dbReference type="SMART" id="SM00422">
    <property type="entry name" value="HTH_MERR"/>
    <property type="match status" value="1"/>
</dbReference>
<dbReference type="Pfam" id="PF13411">
    <property type="entry name" value="MerR_1"/>
    <property type="match status" value="1"/>
</dbReference>
<dbReference type="InterPro" id="IPR047057">
    <property type="entry name" value="MerR_fam"/>
</dbReference>
<proteinExistence type="predicted"/>
<dbReference type="OrthoDB" id="9806513at2"/>
<comment type="caution">
    <text evidence="6">The sequence shown here is derived from an EMBL/GenBank/DDBJ whole genome shotgun (WGS) entry which is preliminary data.</text>
</comment>
<dbReference type="InterPro" id="IPR009061">
    <property type="entry name" value="DNA-bd_dom_put_sf"/>
</dbReference>
<protein>
    <submittedName>
        <fullName evidence="6">MerR family transcriptional regulator</fullName>
    </submittedName>
</protein>
<feature type="domain" description="HTH merR-type" evidence="5">
    <location>
        <begin position="3"/>
        <end position="71"/>
    </location>
</feature>
<keyword evidence="4" id="KW-0804">Transcription</keyword>
<evidence type="ECO:0000256" key="1">
    <source>
        <dbReference type="ARBA" id="ARBA00022491"/>
    </source>
</evidence>
<dbReference type="InterPro" id="IPR000551">
    <property type="entry name" value="MerR-type_HTH_dom"/>
</dbReference>
<dbReference type="GO" id="GO:0003700">
    <property type="term" value="F:DNA-binding transcription factor activity"/>
    <property type="evidence" value="ECO:0007669"/>
    <property type="project" value="InterPro"/>
</dbReference>